<name>A0A1M5AAI5_9CLOT</name>
<organism evidence="4 5">
    <name type="scientific">Lactonifactor longoviformis DSM 17459</name>
    <dbReference type="NCBI Taxonomy" id="1122155"/>
    <lineage>
        <taxon>Bacteria</taxon>
        <taxon>Bacillati</taxon>
        <taxon>Bacillota</taxon>
        <taxon>Clostridia</taxon>
        <taxon>Eubacteriales</taxon>
        <taxon>Clostridiaceae</taxon>
        <taxon>Lactonifactor</taxon>
    </lineage>
</organism>
<feature type="repeat" description="Cell wall-binding" evidence="2">
    <location>
        <begin position="363"/>
        <end position="382"/>
    </location>
</feature>
<evidence type="ECO:0000256" key="2">
    <source>
        <dbReference type="PROSITE-ProRule" id="PRU00591"/>
    </source>
</evidence>
<dbReference type="Pfam" id="PF19127">
    <property type="entry name" value="Choline_bind_3"/>
    <property type="match status" value="3"/>
</dbReference>
<keyword evidence="3" id="KW-0732">Signal</keyword>
<reference evidence="4 5" key="1">
    <citation type="submission" date="2016-11" db="EMBL/GenBank/DDBJ databases">
        <authorList>
            <person name="Jaros S."/>
            <person name="Januszkiewicz K."/>
            <person name="Wedrychowicz H."/>
        </authorList>
    </citation>
    <scope>NUCLEOTIDE SEQUENCE [LARGE SCALE GENOMIC DNA]</scope>
    <source>
        <strain evidence="4 5">DSM 17459</strain>
    </source>
</reference>
<dbReference type="Pfam" id="PF01473">
    <property type="entry name" value="Choline_bind_1"/>
    <property type="match status" value="3"/>
</dbReference>
<dbReference type="AlphaFoldDB" id="A0A1M5AAI5"/>
<feature type="repeat" description="Cell wall-binding" evidence="2">
    <location>
        <begin position="543"/>
        <end position="562"/>
    </location>
</feature>
<dbReference type="STRING" id="1122155.SAMN02745158_03098"/>
<dbReference type="RefSeq" id="WP_072853343.1">
    <property type="nucleotide sequence ID" value="NZ_FQVI01000019.1"/>
</dbReference>
<accession>A0A1M5AAI5</accession>
<sequence>MNNRSKEKVKRTFLGKCLAAMAVLIGIAVLPATVRAAEPDKVLWVNGQNILEAEDNTVPCGEGTAKYDPASGILTLEEAVINTGAVGDFGIYAEDSSGEPMNLSLRLNGTNEIQADLGEAAISGINVSGSIDIEGEGSLYLNTEVGMYVGGELLLTNAHLTVNSVNEAIAADKDIIVKGKGSTLYVGSQEWTGIWTEGSFILEAGRVYVKAEGDMPAMLVVRHKESEDAEPTDNNIYLAEGYSEISGGRIESTEWLKDEYTKTLYAGVSFAAPEVSGKLADDLSNAMKEISIEKQTTPPVKTGGWKQNKTGWWYLYSDGTYPVNQWDLIDNKWYYFNDSGYMVTGWLRLGNTWYYLKGDGAMATGWYQAGGKWYYSDNSGAMQTGWLKLGNTWYYLRGDGSMAAGWYMAGGKWYYSDNSGAMKTGWLKQGSTWYYLKADGSMATGWYQDGKTWYYSNGSGVMQTGWIKSGNTWYYLKANGAMQTGWLKQGKIWYYMKADGSMATGWYQDGKTWYYANGSGAMQTGWLKQGNTWYYLKSSGAMAAGWCQVGSTWYYFKENGAMATGWIKDGKTWYYLNSSGAMAANRWIGSYYVGASGAMYVSRYTPDGYYVDSDGVWMKLGDDDIDFDLDRVVTKYFYMTVPESWDEPVQYGAIDKMWIAMYAAAFKNESGEDDYEPLFGVVAAKTKQEAELYMAELKNPKNLGQHSGMWFVAGQDKESAIGSYGPEQQAEILKLQADIPGILNSIVFR</sequence>
<keyword evidence="5" id="KW-1185">Reference proteome</keyword>
<feature type="signal peptide" evidence="3">
    <location>
        <begin position="1"/>
        <end position="36"/>
    </location>
</feature>
<dbReference type="PROSITE" id="PS51170">
    <property type="entry name" value="CW"/>
    <property type="match status" value="13"/>
</dbReference>
<feature type="repeat" description="Cell wall-binding" evidence="2">
    <location>
        <begin position="443"/>
        <end position="462"/>
    </location>
</feature>
<dbReference type="Proteomes" id="UP000184245">
    <property type="component" value="Unassembled WGS sequence"/>
</dbReference>
<feature type="chain" id="PRO_5012861118" evidence="3">
    <location>
        <begin position="37"/>
        <end position="749"/>
    </location>
</feature>
<dbReference type="EMBL" id="FQVI01000019">
    <property type="protein sequence ID" value="SHF27097.1"/>
    <property type="molecule type" value="Genomic_DNA"/>
</dbReference>
<keyword evidence="1" id="KW-0677">Repeat</keyword>
<dbReference type="OrthoDB" id="9783374at2"/>
<proteinExistence type="predicted"/>
<dbReference type="Gene3D" id="2.10.270.10">
    <property type="entry name" value="Cholin Binding"/>
    <property type="match status" value="2"/>
</dbReference>
<feature type="repeat" description="Cell wall-binding" evidence="2">
    <location>
        <begin position="403"/>
        <end position="422"/>
    </location>
</feature>
<dbReference type="Gene3D" id="2.20.120.10">
    <property type="entry name" value="Multimodular pneumococcal cell wall endolysin, domain 3"/>
    <property type="match status" value="4"/>
</dbReference>
<gene>
    <name evidence="4" type="ORF">SAMN02745158_03098</name>
</gene>
<dbReference type="SUPFAM" id="SSF69360">
    <property type="entry name" value="Cell wall binding repeat"/>
    <property type="match status" value="3"/>
</dbReference>
<feature type="repeat" description="Cell wall-binding" evidence="2">
    <location>
        <begin position="563"/>
        <end position="582"/>
    </location>
</feature>
<feature type="repeat" description="Cell wall-binding" evidence="2">
    <location>
        <begin position="343"/>
        <end position="362"/>
    </location>
</feature>
<evidence type="ECO:0000256" key="1">
    <source>
        <dbReference type="ARBA" id="ARBA00022737"/>
    </source>
</evidence>
<protein>
    <submittedName>
        <fullName evidence="4">Glucan-binding domain-containing protein (YG repeat)</fullName>
    </submittedName>
</protein>
<feature type="repeat" description="Cell wall-binding" evidence="2">
    <location>
        <begin position="383"/>
        <end position="402"/>
    </location>
</feature>
<evidence type="ECO:0000256" key="3">
    <source>
        <dbReference type="SAM" id="SignalP"/>
    </source>
</evidence>
<evidence type="ECO:0000313" key="5">
    <source>
        <dbReference type="Proteomes" id="UP000184245"/>
    </source>
</evidence>
<feature type="repeat" description="Cell wall-binding" evidence="2">
    <location>
        <begin position="423"/>
        <end position="442"/>
    </location>
</feature>
<feature type="repeat" description="Cell wall-binding" evidence="2">
    <location>
        <begin position="323"/>
        <end position="342"/>
    </location>
</feature>
<feature type="repeat" description="Cell wall-binding" evidence="2">
    <location>
        <begin position="523"/>
        <end position="542"/>
    </location>
</feature>
<feature type="repeat" description="Cell wall-binding" evidence="2">
    <location>
        <begin position="503"/>
        <end position="522"/>
    </location>
</feature>
<dbReference type="InterPro" id="IPR018337">
    <property type="entry name" value="Cell_wall/Cho-bd_repeat"/>
</dbReference>
<feature type="repeat" description="Cell wall-binding" evidence="2">
    <location>
        <begin position="483"/>
        <end position="502"/>
    </location>
</feature>
<dbReference type="Pfam" id="PF19085">
    <property type="entry name" value="Choline_bind_2"/>
    <property type="match status" value="1"/>
</dbReference>
<evidence type="ECO:0000313" key="4">
    <source>
        <dbReference type="EMBL" id="SHF27097.1"/>
    </source>
</evidence>
<feature type="repeat" description="Cell wall-binding" evidence="2">
    <location>
        <begin position="463"/>
        <end position="482"/>
    </location>
</feature>